<dbReference type="PROSITE" id="PS50011">
    <property type="entry name" value="PROTEIN_KINASE_DOM"/>
    <property type="match status" value="1"/>
</dbReference>
<feature type="compositionally biased region" description="Low complexity" evidence="7">
    <location>
        <begin position="842"/>
        <end position="852"/>
    </location>
</feature>
<dbReference type="InterPro" id="IPR000719">
    <property type="entry name" value="Prot_kinase_dom"/>
</dbReference>
<feature type="compositionally biased region" description="Low complexity" evidence="7">
    <location>
        <begin position="1312"/>
        <end position="1321"/>
    </location>
</feature>
<dbReference type="PANTHER" id="PTHR24198:SF165">
    <property type="entry name" value="ANKYRIN REPEAT-CONTAINING PROTEIN-RELATED"/>
    <property type="match status" value="1"/>
</dbReference>
<dbReference type="PROSITE" id="PS50297">
    <property type="entry name" value="ANK_REP_REGION"/>
    <property type="match status" value="3"/>
</dbReference>
<dbReference type="InterPro" id="IPR008271">
    <property type="entry name" value="Ser/Thr_kinase_AS"/>
</dbReference>
<feature type="compositionally biased region" description="Basic and acidic residues" evidence="7">
    <location>
        <begin position="793"/>
        <end position="811"/>
    </location>
</feature>
<dbReference type="Pfam" id="PF00069">
    <property type="entry name" value="Pkinase"/>
    <property type="match status" value="1"/>
</dbReference>
<dbReference type="PROSITE" id="PS50088">
    <property type="entry name" value="ANK_REPEAT"/>
    <property type="match status" value="3"/>
</dbReference>
<dbReference type="InterPro" id="IPR036770">
    <property type="entry name" value="Ankyrin_rpt-contain_sf"/>
</dbReference>
<dbReference type="GO" id="GO:0009966">
    <property type="term" value="P:regulation of signal transduction"/>
    <property type="evidence" value="ECO:0007669"/>
    <property type="project" value="UniProtKB-ARBA"/>
</dbReference>
<feature type="compositionally biased region" description="Polar residues" evidence="7">
    <location>
        <begin position="3212"/>
        <end position="3223"/>
    </location>
</feature>
<dbReference type="Gene3D" id="1.25.40.20">
    <property type="entry name" value="Ankyrin repeat-containing domain"/>
    <property type="match status" value="2"/>
</dbReference>
<dbReference type="PROSITE" id="PS00108">
    <property type="entry name" value="PROTEIN_KINASE_ST"/>
    <property type="match status" value="1"/>
</dbReference>
<feature type="compositionally biased region" description="Polar residues" evidence="7">
    <location>
        <begin position="1"/>
        <end position="20"/>
    </location>
</feature>
<organism evidence="10 11">
    <name type="scientific">Heterodera trifolii</name>
    <dbReference type="NCBI Taxonomy" id="157864"/>
    <lineage>
        <taxon>Eukaryota</taxon>
        <taxon>Metazoa</taxon>
        <taxon>Ecdysozoa</taxon>
        <taxon>Nematoda</taxon>
        <taxon>Chromadorea</taxon>
        <taxon>Rhabditida</taxon>
        <taxon>Tylenchina</taxon>
        <taxon>Tylenchomorpha</taxon>
        <taxon>Tylenchoidea</taxon>
        <taxon>Heteroderidae</taxon>
        <taxon>Heteroderinae</taxon>
        <taxon>Heterodera</taxon>
    </lineage>
</organism>
<feature type="region of interest" description="Disordered" evidence="7">
    <location>
        <begin position="1"/>
        <end position="39"/>
    </location>
</feature>
<evidence type="ECO:0000256" key="5">
    <source>
        <dbReference type="ARBA" id="ARBA00023043"/>
    </source>
</evidence>
<evidence type="ECO:0000259" key="8">
    <source>
        <dbReference type="PROSITE" id="PS50011"/>
    </source>
</evidence>
<dbReference type="Pfam" id="PF12796">
    <property type="entry name" value="Ank_2"/>
    <property type="match status" value="3"/>
</dbReference>
<dbReference type="GO" id="GO:0005737">
    <property type="term" value="C:cytoplasm"/>
    <property type="evidence" value="ECO:0007669"/>
    <property type="project" value="UniProtKB-ARBA"/>
</dbReference>
<keyword evidence="2" id="KW-0433">Leucine-rich repeat</keyword>
<feature type="region of interest" description="Disordered" evidence="7">
    <location>
        <begin position="2194"/>
        <end position="2272"/>
    </location>
</feature>
<feature type="region of interest" description="Disordered" evidence="7">
    <location>
        <begin position="556"/>
        <end position="577"/>
    </location>
</feature>
<dbReference type="GO" id="GO:0005525">
    <property type="term" value="F:GTP binding"/>
    <property type="evidence" value="ECO:0007669"/>
    <property type="project" value="UniProtKB-KW"/>
</dbReference>
<evidence type="ECO:0000313" key="10">
    <source>
        <dbReference type="EMBL" id="KAL3070648.1"/>
    </source>
</evidence>
<feature type="repeat" description="ANK" evidence="6">
    <location>
        <begin position="449"/>
        <end position="471"/>
    </location>
</feature>
<dbReference type="PROSITE" id="PS51424">
    <property type="entry name" value="ROC"/>
    <property type="match status" value="1"/>
</dbReference>
<comment type="caution">
    <text evidence="10">The sequence shown here is derived from an EMBL/GenBank/DDBJ whole genome shotgun (WGS) entry which is preliminary data.</text>
</comment>
<dbReference type="SMART" id="SM00248">
    <property type="entry name" value="ANK"/>
    <property type="match status" value="8"/>
</dbReference>
<evidence type="ECO:0000256" key="3">
    <source>
        <dbReference type="ARBA" id="ARBA00022737"/>
    </source>
</evidence>
<feature type="region of interest" description="Disordered" evidence="7">
    <location>
        <begin position="1564"/>
        <end position="1583"/>
    </location>
</feature>
<dbReference type="SUPFAM" id="SSF52058">
    <property type="entry name" value="L domain-like"/>
    <property type="match status" value="1"/>
</dbReference>
<dbReference type="Proteomes" id="UP001620626">
    <property type="component" value="Unassembled WGS sequence"/>
</dbReference>
<feature type="region of interest" description="Disordered" evidence="7">
    <location>
        <begin position="1024"/>
        <end position="1044"/>
    </location>
</feature>
<dbReference type="InterPro" id="IPR001611">
    <property type="entry name" value="Leu-rich_rpt"/>
</dbReference>
<evidence type="ECO:0000256" key="7">
    <source>
        <dbReference type="SAM" id="MobiDB-lite"/>
    </source>
</evidence>
<evidence type="ECO:0000256" key="6">
    <source>
        <dbReference type="PROSITE-ProRule" id="PRU00023"/>
    </source>
</evidence>
<feature type="compositionally biased region" description="Polar residues" evidence="7">
    <location>
        <begin position="2263"/>
        <end position="2272"/>
    </location>
</feature>
<sequence length="3389" mass="376300">MRKSPSDTTQQQLNFGTCETSKQHRVPRPNCTEAEPTEKQKRINWLIRSNKRPCHQRWQRHPGPGRANGNREKQALKGAFVPNVLLLGIDHYKQLMSEEHQDFIFQAIAFDNAELLAELLAARPLLANCHDADGRTPLHHAAAGGHAKGAEILLGSGADVDAVAGPQDTVKTPLGLASAMGHCSVVQLLVENGADLFYVDSDGHSALQLAQMGGHDQVATLLIGIIERIYADAEQKNQRLCAACVEGEVGPVLDILSDLGPKSIRKQILNGRYPGEQKSALFLAAENGRAEIVRALLTVQYHSIIFEPSGDTVLHAAIASQNVATVEQILHKFPFLMDAALLSAEYPAEELKFFAFRHDRANCSFGNGSVTNERWEEGYLFVCDLNAVDREGRSAFFLAVMEGHSEVVQLLAKFKLPISNGTRHRREMLRTEEKENLMEHPILFDGRVNGKTPLIVACANGSTEIVRILVEQCHVDVNYSPPMSGGAGESGVGALAEAANSGHLEVLRALFHQGAFDYGNRTLRGLLADDSGHSNAAEIVGLFLQQLAHHDNEIGMNSARSPRQKKEHGQQQQQDHSRALPFVESLVNASNKVPLSDHLPSTKVCQLNWQSTGVRELRSEWMVDAALRLNPQIPRHLSKSLALNAISRIDLSSNQLFSVPHILFTHLHSLRSLDLSKNSILRLEMPPDGANWQMPSLDRLCLDENQLEELPKQLFSSVHFPRLCFLSANFNRLRRLPPSVWTAPRLRELHLANNLISELSAAALSQQELRRGCHLYRGTGTGGASAARISRQKQREAVDGRSTEMDEENQRQSRTMAKRRESPTQHQQSSSRRESRGVAAGEQQTTSKSQSTDTEEDNASATPRGVATNAATVVEMDIHRVNIWQEKIHLSNIDEDGPTVANEEATGDELAAQKGNGTTRSQSQLQLLNLAQNKFGRMPTCLACCCPRLAKLDLSSNSLSSLGPVGCLPSALRHLDVSKNQLVRLFGGENPAQLRQKLRFCEAQSEFGIAGAQMEGGGGGITAGNMPMPRHSRSRSKSVARSQRSLSVVRKSGGGVGRAEQLQNEQELLLSCCVHKSHCRFEALKTLNLAQNSLEFVDILLPMGGGPMDGGNNALFSGTVSGDGEKLFNWRENYELLKPYVLFPSLTNLDLSLNRIRQLPSTISLLGSLAMLNLANNVELDSLVPELGLLERLWTIGLSGCQLQAEEPALQAMVQAGSYKTGEVLAQLRQRLENSMPYPMLKLMLLGASSVGKSTLLQQIRLEGALSKKRGSQNDNWQRRQHSPITPPTTISSSSSGRGNRARFTSQHRPPSTSTSAGTLSSSVCPLDVFEWVYEPAKVSSSTTTKSTTSSQHSAAAADAFQGPITFRVWDFDGIKQREYQSVQRCFFTRRCLFLLLWKVTDGDIALADLHDFLLAIQAQAPNSYVLIVGTHSDFVREQLHRFPRDYLSQMDKQIQERFILGADPEKNGLPRVLGSLYISCCSREDVRSLCALIYTCATEIRQFSRGGGPARQRLLAQKVPASFVLLEHIVATMSDEFRAVGKEPIMHFNEFWSLATDRLAQLEEQKEQQQDKKTSTTKPASGTLHFRGAQDFRQACLFLHENGVICYYDDTFLRDFVFLDPTWLCANLFGILSFAALRRCSFGSAGDAASSPPFVTVTSLSQMHQNSVIESVELYTALKRAVRHNLALLLSAGISRPSVEVSFNSHFHLFRQCVMNLLRKFELAMPFQYGRMSLLASCLPDEYVLRADYPGSKVLVRNKFDKLRIRWDAEKETAKERDFVPRKPTRPMPVKMSPIRNYLQHRRLSRAVATSIDNLNSTKLTEDNGTVQNEETNADLIKILAVDQCKEECLRRLYVMHYIPPGFWARLTTRLLDDERIGNVLTKMFLISRASPLPQQQQHMMSMTENDQQQKQPLAALWSPEAIVAAFCRALNAGRMVNLAQRPSIRRDASAAEEMENVPEEETSFIVVNSAEEMTEEFAFNSNNKGNPSSSSSGGTVVVKCCERGVEATDERCRGTGGGTGKVGEELGNVLEWMLWRSGVEIRCFGTFLLSLRQFLPLASVSDVNYASHELRRRFEEGQWATLSTPTTTDQQNQHVSPLSHMIELLIPKIRVRFLWHDVAWQLETDSRMAARLLSLLTGAVDDLLEDAYPQLGTRFILSPQGRPLVDRLIPCDRCAIEAIREEERYWLRENINRNPAGRGGGQAELPPRLAKSKSTKFKNINSSPKKASRVPKSKSSTETPLSQTFGKSDDKTTAENAGNGAKSNSESRVKTTASQPIYLFGVEECILEARRVLKNVGENEKNAAGGGHKEQKHQRLECPRHGIVRWDRNNRQTEEYAASAPSSSSLVVPDLSKMGPDLLFVDLEHEWAVPSVSIQRGKLVGRGAFGFVFTGRLAFVPPSSPSAFRKMTTDEAGTLNNEAAAVVALKQFEPVDSNDGNKDHGLAMCGASEQAAIRAFALKWQNDALEQVTRAYCTARQELCMLSELRHSHCTSMVAFCPSPMTLLMELAPYGSLNKLLADYRQNGQKLHLDTVQMSCLQIARALEYLHVQQHIIYRDLKSENVLVWRFPPPSEFSGRSAKKPSPRDVLVKLGDYGISRFSHPFGMCKGYGGTEGFMAPEIMRYNGEQEYSERADCFSFGMFIYELLTLKQPYEGQPVQQMKERILEAQRPAVGEKELLFGTNMLDLMISCWEERAERRPSSSQLVEICSAPEFSHLLDVALLREDENGSLCLAMPSNSVAALNYANEWSFWMPIERDNSDEKQPQKGQQQSDSKRRTTFALLKCNEFGWTEKKHISFQNGQTAQFSPSKKQRIFQQQQQSPRKKNITVPKITVIAQIYDEFVWTGDELGTLSIFEHDEHQLLMANSAAPLYKIDTIEMLEESSQSKTEKQAFVHPPLSRLITIASSLSSSSAVRHIVAFRERRLVIVGLTVAVLLCRWHGRESVPQLICCIPLNPIPSLGASDANAAHLFSMAVLRSLSDWQLWTGHAAGHIFMHFISSATDRLTFSTSANHYAMAENEDFYQQQQQIKKHQTTAPPMSRSNVAFLVASNCTKNLVWSALDKDPRLFMWRDSQLQKTLNSAKILPVSESLSSMDNFSANFQSSADDGIGTGTQQNAFSVTALEVMDLSNCGTVKQRWKNEKGDEGEEEEQLLVGTSNGVVLIVRGIEMSPISAFRPFCSVQRIICCPPPLGQSSSSCRILQKELLLSSTKKAPLSTSQSNEMISPHSPPNIERHSSKKRSLLIEKSRSIMLQATGSTVAATAAGNGECQSQRPKISASMPSEEGKQQQMASDLRNAAVSAVDELCETVRSGMRGIFTSSESAEVRGTVADKGGGGEAYFISIGKGYRPLLSRFVSSAELKALPNKHSEENCAIFFRSTTEWTTDQQKN</sequence>
<dbReference type="SUPFAM" id="SSF52540">
    <property type="entry name" value="P-loop containing nucleoside triphosphate hydrolases"/>
    <property type="match status" value="1"/>
</dbReference>
<feature type="region of interest" description="Disordered" evidence="7">
    <location>
        <begin position="3262"/>
        <end position="3291"/>
    </location>
</feature>
<evidence type="ECO:0000256" key="4">
    <source>
        <dbReference type="ARBA" id="ARBA00022741"/>
    </source>
</evidence>
<proteinExistence type="predicted"/>
<keyword evidence="4" id="KW-0547">Nucleotide-binding</keyword>
<name>A0ABD2HW36_9BILA</name>
<reference evidence="10 11" key="1">
    <citation type="submission" date="2024-10" db="EMBL/GenBank/DDBJ databases">
        <authorList>
            <person name="Kim D."/>
        </authorList>
    </citation>
    <scope>NUCLEOTIDE SEQUENCE [LARGE SCALE GENOMIC DNA]</scope>
    <source>
        <strain evidence="10">BH-2024</strain>
    </source>
</reference>
<dbReference type="SMART" id="SM00364">
    <property type="entry name" value="LRR_BAC"/>
    <property type="match status" value="5"/>
</dbReference>
<dbReference type="SMART" id="SM00369">
    <property type="entry name" value="LRR_TYP"/>
    <property type="match status" value="8"/>
</dbReference>
<dbReference type="InterPro" id="IPR003591">
    <property type="entry name" value="Leu-rich_rpt_typical-subtyp"/>
</dbReference>
<evidence type="ECO:0000256" key="1">
    <source>
        <dbReference type="ARBA" id="ARBA00001946"/>
    </source>
</evidence>
<dbReference type="SUPFAM" id="SSF56112">
    <property type="entry name" value="Protein kinase-like (PK-like)"/>
    <property type="match status" value="1"/>
</dbReference>
<feature type="compositionally biased region" description="Basic and acidic residues" evidence="7">
    <location>
        <begin position="1564"/>
        <end position="1575"/>
    </location>
</feature>
<feature type="region of interest" description="Disordered" evidence="7">
    <location>
        <begin position="1268"/>
        <end position="1321"/>
    </location>
</feature>
<dbReference type="InterPro" id="IPR011009">
    <property type="entry name" value="Kinase-like_dom_sf"/>
</dbReference>
<feature type="region of interest" description="Disordered" evidence="7">
    <location>
        <begin position="3212"/>
        <end position="3238"/>
    </location>
</feature>
<dbReference type="EMBL" id="JBICBT010001381">
    <property type="protein sequence ID" value="KAL3070648.1"/>
    <property type="molecule type" value="Genomic_DNA"/>
</dbReference>
<feature type="repeat" description="ANK" evidence="6">
    <location>
        <begin position="133"/>
        <end position="165"/>
    </location>
</feature>
<dbReference type="SUPFAM" id="SSF48403">
    <property type="entry name" value="Ankyrin repeat"/>
    <property type="match status" value="2"/>
</dbReference>
<dbReference type="InterPro" id="IPR020859">
    <property type="entry name" value="ROC"/>
</dbReference>
<feature type="domain" description="Roc" evidence="9">
    <location>
        <begin position="1234"/>
        <end position="1501"/>
    </location>
</feature>
<keyword evidence="5 6" id="KW-0040">ANK repeat</keyword>
<dbReference type="PANTHER" id="PTHR24198">
    <property type="entry name" value="ANKYRIN REPEAT AND PROTEIN KINASE DOMAIN-CONTAINING PROTEIN"/>
    <property type="match status" value="1"/>
</dbReference>
<accession>A0ABD2HW36</accession>
<keyword evidence="11" id="KW-1185">Reference proteome</keyword>
<dbReference type="Gene3D" id="3.40.50.300">
    <property type="entry name" value="P-loop containing nucleotide triphosphate hydrolases"/>
    <property type="match status" value="1"/>
</dbReference>
<feature type="region of interest" description="Disordered" evidence="7">
    <location>
        <begin position="779"/>
        <end position="868"/>
    </location>
</feature>
<dbReference type="PROSITE" id="PS51450">
    <property type="entry name" value="LRR"/>
    <property type="match status" value="2"/>
</dbReference>
<dbReference type="SMART" id="SM00220">
    <property type="entry name" value="S_TKc"/>
    <property type="match status" value="1"/>
</dbReference>
<keyword evidence="3" id="KW-0677">Repeat</keyword>
<dbReference type="Pfam" id="PF13855">
    <property type="entry name" value="LRR_8"/>
    <property type="match status" value="1"/>
</dbReference>
<gene>
    <name evidence="10" type="ORF">niasHT_032438</name>
</gene>
<dbReference type="Gene3D" id="1.10.510.10">
    <property type="entry name" value="Transferase(Phosphotransferase) domain 1"/>
    <property type="match status" value="1"/>
</dbReference>
<dbReference type="Gene3D" id="3.80.10.10">
    <property type="entry name" value="Ribonuclease Inhibitor"/>
    <property type="match status" value="3"/>
</dbReference>
<feature type="repeat" description="ANK" evidence="6">
    <location>
        <begin position="169"/>
        <end position="201"/>
    </location>
</feature>
<evidence type="ECO:0000256" key="2">
    <source>
        <dbReference type="ARBA" id="ARBA00022614"/>
    </source>
</evidence>
<evidence type="ECO:0008006" key="12">
    <source>
        <dbReference type="Google" id="ProtNLM"/>
    </source>
</evidence>
<dbReference type="InterPro" id="IPR002110">
    <property type="entry name" value="Ankyrin_rpt"/>
</dbReference>
<evidence type="ECO:0000313" key="11">
    <source>
        <dbReference type="Proteomes" id="UP001620626"/>
    </source>
</evidence>
<evidence type="ECO:0000259" key="9">
    <source>
        <dbReference type="PROSITE" id="PS51424"/>
    </source>
</evidence>
<comment type="cofactor">
    <cofactor evidence="1">
        <name>Mg(2+)</name>
        <dbReference type="ChEBI" id="CHEBI:18420"/>
    </cofactor>
</comment>
<protein>
    <recommendedName>
        <fullName evidence="12">Non-specific serine/threonine protein kinase</fullName>
    </recommendedName>
</protein>
<dbReference type="InterPro" id="IPR032675">
    <property type="entry name" value="LRR_dom_sf"/>
</dbReference>
<feature type="domain" description="Protein kinase" evidence="8">
    <location>
        <begin position="2376"/>
        <end position="2714"/>
    </location>
</feature>
<feature type="compositionally biased region" description="Polar residues" evidence="7">
    <location>
        <begin position="2235"/>
        <end position="2248"/>
    </location>
</feature>
<dbReference type="Pfam" id="PF00023">
    <property type="entry name" value="Ank"/>
    <property type="match status" value="1"/>
</dbReference>
<dbReference type="InterPro" id="IPR027417">
    <property type="entry name" value="P-loop_NTPase"/>
</dbReference>